<comment type="caution">
    <text evidence="1">The sequence shown here is derived from an EMBL/GenBank/DDBJ whole genome shotgun (WGS) entry which is preliminary data.</text>
</comment>
<reference evidence="1" key="1">
    <citation type="submission" date="2014-01" db="EMBL/GenBank/DDBJ databases">
        <authorList>
            <person name="Brown-Elliot B."/>
            <person name="Wallace R."/>
            <person name="Lenaerts A."/>
            <person name="Ordway D."/>
            <person name="DeGroote M.A."/>
            <person name="Parker T."/>
            <person name="Sizemore C."/>
            <person name="Tallon L.J."/>
            <person name="Sadzewicz L.K."/>
            <person name="Sengamalay N."/>
            <person name="Fraser C.M."/>
            <person name="Hine E."/>
            <person name="Shefchek K.A."/>
            <person name="Das S.P."/>
            <person name="Tettelin H."/>
        </authorList>
    </citation>
    <scope>NUCLEOTIDE SEQUENCE [LARGE SCALE GENOMIC DNA]</scope>
    <source>
        <strain evidence="1">4042</strain>
    </source>
</reference>
<name>X8AEF8_MYCXE</name>
<accession>X8AEF8</accession>
<organism evidence="1">
    <name type="scientific">Mycobacterium xenopi 4042</name>
    <dbReference type="NCBI Taxonomy" id="1299334"/>
    <lineage>
        <taxon>Bacteria</taxon>
        <taxon>Bacillati</taxon>
        <taxon>Actinomycetota</taxon>
        <taxon>Actinomycetes</taxon>
        <taxon>Mycobacteriales</taxon>
        <taxon>Mycobacteriaceae</taxon>
        <taxon>Mycobacterium</taxon>
    </lineage>
</organism>
<gene>
    <name evidence="1" type="ORF">I553_4173</name>
</gene>
<dbReference type="EMBL" id="JAOB01000060">
    <property type="protein sequence ID" value="EUA29919.1"/>
    <property type="molecule type" value="Genomic_DNA"/>
</dbReference>
<evidence type="ECO:0000313" key="1">
    <source>
        <dbReference type="EMBL" id="EUA29919.1"/>
    </source>
</evidence>
<proteinExistence type="predicted"/>
<dbReference type="AlphaFoldDB" id="X8AEF8"/>
<sequence length="90" mass="10684">MRRRRSTRRWPRIWRRWSPSGNTNGADRRTRRRCRAPLMRSCGWSSPAGTPKRHGARTGRAPRWWCISTSPSAPRRCIWVHCYLRPTGNI</sequence>
<protein>
    <submittedName>
        <fullName evidence="1">Uncharacterized protein</fullName>
    </submittedName>
</protein>